<dbReference type="PROSITE" id="PS00108">
    <property type="entry name" value="PROTEIN_KINASE_ST"/>
    <property type="match status" value="1"/>
</dbReference>
<evidence type="ECO:0000256" key="5">
    <source>
        <dbReference type="SAM" id="MobiDB-lite"/>
    </source>
</evidence>
<protein>
    <recommendedName>
        <fullName evidence="6">Protein kinase domain-containing protein</fullName>
    </recommendedName>
</protein>
<dbReference type="SUPFAM" id="SSF56112">
    <property type="entry name" value="Protein kinase-like (PK-like)"/>
    <property type="match status" value="1"/>
</dbReference>
<dbReference type="InterPro" id="IPR008271">
    <property type="entry name" value="Ser/Thr_kinase_AS"/>
</dbReference>
<comment type="caution">
    <text evidence="7">The sequence shown here is derived from an EMBL/GenBank/DDBJ whole genome shotgun (WGS) entry which is preliminary data.</text>
</comment>
<dbReference type="Proteomes" id="UP000886523">
    <property type="component" value="Unassembled WGS sequence"/>
</dbReference>
<evidence type="ECO:0000259" key="6">
    <source>
        <dbReference type="PROSITE" id="PS50011"/>
    </source>
</evidence>
<dbReference type="PANTHER" id="PTHR44329">
    <property type="entry name" value="SERINE/THREONINE-PROTEIN KINASE TNNI3K-RELATED"/>
    <property type="match status" value="1"/>
</dbReference>
<keyword evidence="3" id="KW-0418">Kinase</keyword>
<keyword evidence="2" id="KW-0547">Nucleotide-binding</keyword>
<proteinExistence type="predicted"/>
<gene>
    <name evidence="7" type="ORF">BS47DRAFT_219506</name>
</gene>
<evidence type="ECO:0000313" key="7">
    <source>
        <dbReference type="EMBL" id="KAF9508524.1"/>
    </source>
</evidence>
<accession>A0A9P6DRJ8</accession>
<dbReference type="GO" id="GO:0004674">
    <property type="term" value="F:protein serine/threonine kinase activity"/>
    <property type="evidence" value="ECO:0007669"/>
    <property type="project" value="TreeGrafter"/>
</dbReference>
<reference evidence="7" key="1">
    <citation type="journal article" date="2020" name="Nat. Commun.">
        <title>Large-scale genome sequencing of mycorrhizal fungi provides insights into the early evolution of symbiotic traits.</title>
        <authorList>
            <person name="Miyauchi S."/>
            <person name="Kiss E."/>
            <person name="Kuo A."/>
            <person name="Drula E."/>
            <person name="Kohler A."/>
            <person name="Sanchez-Garcia M."/>
            <person name="Morin E."/>
            <person name="Andreopoulos B."/>
            <person name="Barry K.W."/>
            <person name="Bonito G."/>
            <person name="Buee M."/>
            <person name="Carver A."/>
            <person name="Chen C."/>
            <person name="Cichocki N."/>
            <person name="Clum A."/>
            <person name="Culley D."/>
            <person name="Crous P.W."/>
            <person name="Fauchery L."/>
            <person name="Girlanda M."/>
            <person name="Hayes R.D."/>
            <person name="Keri Z."/>
            <person name="LaButti K."/>
            <person name="Lipzen A."/>
            <person name="Lombard V."/>
            <person name="Magnuson J."/>
            <person name="Maillard F."/>
            <person name="Murat C."/>
            <person name="Nolan M."/>
            <person name="Ohm R.A."/>
            <person name="Pangilinan J."/>
            <person name="Pereira M.F."/>
            <person name="Perotto S."/>
            <person name="Peter M."/>
            <person name="Pfister S."/>
            <person name="Riley R."/>
            <person name="Sitrit Y."/>
            <person name="Stielow J.B."/>
            <person name="Szollosi G."/>
            <person name="Zifcakova L."/>
            <person name="Stursova M."/>
            <person name="Spatafora J.W."/>
            <person name="Tedersoo L."/>
            <person name="Vaario L.M."/>
            <person name="Yamada A."/>
            <person name="Yan M."/>
            <person name="Wang P."/>
            <person name="Xu J."/>
            <person name="Bruns T."/>
            <person name="Baldrian P."/>
            <person name="Vilgalys R."/>
            <person name="Dunand C."/>
            <person name="Henrissat B."/>
            <person name="Grigoriev I.V."/>
            <person name="Hibbett D."/>
            <person name="Nagy L.G."/>
            <person name="Martin F.M."/>
        </authorList>
    </citation>
    <scope>NUCLEOTIDE SEQUENCE</scope>
    <source>
        <strain evidence="7">UP504</strain>
    </source>
</reference>
<evidence type="ECO:0000256" key="2">
    <source>
        <dbReference type="ARBA" id="ARBA00022741"/>
    </source>
</evidence>
<sequence>MGSQMRDNVTTPDGVRDLTGEIRRDGRELVAMGGYSSVWRTVWQPKGTAQIHEVVVKLLRASHSDKDTAQRKLLKRLKSEIRVWSRLKHENIVSLLGYIQEDEGPGLISSWYSHGSVRNFLNNNPHVNREVLCADVALGLDYLHSYDPQIIHGDLKGANVLIGLDGRACLCDFGLSVILDGTSAGYTSSNIGGSLRFLAPELLDDTVRTVYSDVYAYACTCIEILFDKEPYQELSMHAHIIRAIMDRKPPHEVTAQDVLVTMFSLDVLALSWQPDPLARPALKDIIEIMRFSLYKCHRANVELPQAIGRLICVTSPDGTQHRGTLVSIANDRTSFSLQLTLDQMLQIPMYRRYCWEFTEAQVSAVNSSTSLPTSQTRPDQSIDSLSSESYKPLANGLQEADQMTAENTVSVHSLLSHLGWRSYSSKFRLSLISIEPKPTPILASWDYLKVGEGVALETIPEFPYTPYGVEAGESSPEVPTIFRGYRHLDVTYPSGSISVCKN</sequence>
<evidence type="ECO:0000256" key="3">
    <source>
        <dbReference type="ARBA" id="ARBA00022777"/>
    </source>
</evidence>
<keyword evidence="8" id="KW-1185">Reference proteome</keyword>
<dbReference type="OrthoDB" id="346907at2759"/>
<dbReference type="Gene3D" id="1.10.510.10">
    <property type="entry name" value="Transferase(Phosphotransferase) domain 1"/>
    <property type="match status" value="1"/>
</dbReference>
<dbReference type="SMART" id="SM00220">
    <property type="entry name" value="S_TKc"/>
    <property type="match status" value="1"/>
</dbReference>
<keyword evidence="4" id="KW-0067">ATP-binding</keyword>
<dbReference type="PANTHER" id="PTHR44329:SF288">
    <property type="entry name" value="MITOGEN-ACTIVATED PROTEIN KINASE KINASE KINASE 20"/>
    <property type="match status" value="1"/>
</dbReference>
<dbReference type="GO" id="GO:0005524">
    <property type="term" value="F:ATP binding"/>
    <property type="evidence" value="ECO:0007669"/>
    <property type="project" value="UniProtKB-KW"/>
</dbReference>
<dbReference type="PROSITE" id="PS50011">
    <property type="entry name" value="PROTEIN_KINASE_DOM"/>
    <property type="match status" value="1"/>
</dbReference>
<dbReference type="InterPro" id="IPR001245">
    <property type="entry name" value="Ser-Thr/Tyr_kinase_cat_dom"/>
</dbReference>
<evidence type="ECO:0000256" key="4">
    <source>
        <dbReference type="ARBA" id="ARBA00022840"/>
    </source>
</evidence>
<dbReference type="AlphaFoldDB" id="A0A9P6DRJ8"/>
<evidence type="ECO:0000256" key="1">
    <source>
        <dbReference type="ARBA" id="ARBA00022679"/>
    </source>
</evidence>
<dbReference type="InterPro" id="IPR000719">
    <property type="entry name" value="Prot_kinase_dom"/>
</dbReference>
<dbReference type="InterPro" id="IPR051681">
    <property type="entry name" value="Ser/Thr_Kinases-Pseudokinases"/>
</dbReference>
<dbReference type="Pfam" id="PF07714">
    <property type="entry name" value="PK_Tyr_Ser-Thr"/>
    <property type="match status" value="1"/>
</dbReference>
<organism evidence="7 8">
    <name type="scientific">Hydnum rufescens UP504</name>
    <dbReference type="NCBI Taxonomy" id="1448309"/>
    <lineage>
        <taxon>Eukaryota</taxon>
        <taxon>Fungi</taxon>
        <taxon>Dikarya</taxon>
        <taxon>Basidiomycota</taxon>
        <taxon>Agaricomycotina</taxon>
        <taxon>Agaricomycetes</taxon>
        <taxon>Cantharellales</taxon>
        <taxon>Hydnaceae</taxon>
        <taxon>Hydnum</taxon>
    </lineage>
</organism>
<dbReference type="InterPro" id="IPR011009">
    <property type="entry name" value="Kinase-like_dom_sf"/>
</dbReference>
<keyword evidence="1" id="KW-0808">Transferase</keyword>
<dbReference type="EMBL" id="MU129057">
    <property type="protein sequence ID" value="KAF9508524.1"/>
    <property type="molecule type" value="Genomic_DNA"/>
</dbReference>
<evidence type="ECO:0000313" key="8">
    <source>
        <dbReference type="Proteomes" id="UP000886523"/>
    </source>
</evidence>
<name>A0A9P6DRJ8_9AGAM</name>
<feature type="region of interest" description="Disordered" evidence="5">
    <location>
        <begin position="367"/>
        <end position="386"/>
    </location>
</feature>
<feature type="domain" description="Protein kinase" evidence="6">
    <location>
        <begin position="24"/>
        <end position="292"/>
    </location>
</feature>